<evidence type="ECO:0000256" key="1">
    <source>
        <dbReference type="SAM" id="MobiDB-lite"/>
    </source>
</evidence>
<reference evidence="2 3" key="1">
    <citation type="journal article" date="2017" name="Nature">
        <title>The Apostasia genome and the evolution of orchids.</title>
        <authorList>
            <person name="Zhang G.Q."/>
            <person name="Liu K.W."/>
            <person name="Li Z."/>
            <person name="Lohaus R."/>
            <person name="Hsiao Y.Y."/>
            <person name="Niu S.C."/>
            <person name="Wang J.Y."/>
            <person name="Lin Y.C."/>
            <person name="Xu Q."/>
            <person name="Chen L.J."/>
            <person name="Yoshida K."/>
            <person name="Fujiwara S."/>
            <person name="Wang Z.W."/>
            <person name="Zhang Y.Q."/>
            <person name="Mitsuda N."/>
            <person name="Wang M."/>
            <person name="Liu G.H."/>
            <person name="Pecoraro L."/>
            <person name="Huang H.X."/>
            <person name="Xiao X.J."/>
            <person name="Lin M."/>
            <person name="Wu X.Y."/>
            <person name="Wu W.L."/>
            <person name="Chen Y.Y."/>
            <person name="Chang S.B."/>
            <person name="Sakamoto S."/>
            <person name="Ohme-Takagi M."/>
            <person name="Yagi M."/>
            <person name="Zeng S.J."/>
            <person name="Shen C.Y."/>
            <person name="Yeh C.M."/>
            <person name="Luo Y.B."/>
            <person name="Tsai W.C."/>
            <person name="Van de Peer Y."/>
            <person name="Liu Z.J."/>
        </authorList>
    </citation>
    <scope>NUCLEOTIDE SEQUENCE [LARGE SCALE GENOMIC DNA]</scope>
    <source>
        <strain evidence="3">cv. Shenzhen</strain>
        <tissue evidence="2">Stem</tissue>
    </source>
</reference>
<protein>
    <submittedName>
        <fullName evidence="2">Uncharacterized protein</fullName>
    </submittedName>
</protein>
<feature type="compositionally biased region" description="Basic and acidic residues" evidence="1">
    <location>
        <begin position="48"/>
        <end position="65"/>
    </location>
</feature>
<feature type="region of interest" description="Disordered" evidence="1">
    <location>
        <begin position="1"/>
        <end position="225"/>
    </location>
</feature>
<gene>
    <name evidence="2" type="ORF">AXF42_Ash000136</name>
</gene>
<keyword evidence="3" id="KW-1185">Reference proteome</keyword>
<evidence type="ECO:0000313" key="2">
    <source>
        <dbReference type="EMBL" id="PKA54303.1"/>
    </source>
</evidence>
<feature type="compositionally biased region" description="Basic and acidic residues" evidence="1">
    <location>
        <begin position="214"/>
        <end position="225"/>
    </location>
</feature>
<proteinExistence type="predicted"/>
<dbReference type="Proteomes" id="UP000236161">
    <property type="component" value="Unassembled WGS sequence"/>
</dbReference>
<name>A0A2I0AFI8_9ASPA</name>
<feature type="compositionally biased region" description="Low complexity" evidence="1">
    <location>
        <begin position="36"/>
        <end position="45"/>
    </location>
</feature>
<accession>A0A2I0AFI8</accession>
<sequence length="225" mass="23498">MRIAGVDGTGSSPREGAGARAERASTVLLCERREGAQAASVARAASWGRERHTGEQKGSRAERHRASGQQGDQRRGASGGNCVRRRERPAGRPKARRERWELRPAARAAPNGTGQAERAKERAEQAPMEADGARGGQRRELQAGGGWSCEQGGARAEQAAADGASAGSSSWPAADWASATASASSRPTAEWESPTCGDGASRASAAWEALAARAPRERSGMERAA</sequence>
<dbReference type="EMBL" id="KZ451982">
    <property type="protein sequence ID" value="PKA54303.1"/>
    <property type="molecule type" value="Genomic_DNA"/>
</dbReference>
<feature type="compositionally biased region" description="Low complexity" evidence="1">
    <location>
        <begin position="200"/>
        <end position="213"/>
    </location>
</feature>
<evidence type="ECO:0000313" key="3">
    <source>
        <dbReference type="Proteomes" id="UP000236161"/>
    </source>
</evidence>
<feature type="compositionally biased region" description="Low complexity" evidence="1">
    <location>
        <begin position="150"/>
        <end position="188"/>
    </location>
</feature>
<dbReference type="AlphaFoldDB" id="A0A2I0AFI8"/>
<feature type="compositionally biased region" description="Basic residues" evidence="1">
    <location>
        <begin position="83"/>
        <end position="97"/>
    </location>
</feature>
<organism evidence="2 3">
    <name type="scientific">Apostasia shenzhenica</name>
    <dbReference type="NCBI Taxonomy" id="1088818"/>
    <lineage>
        <taxon>Eukaryota</taxon>
        <taxon>Viridiplantae</taxon>
        <taxon>Streptophyta</taxon>
        <taxon>Embryophyta</taxon>
        <taxon>Tracheophyta</taxon>
        <taxon>Spermatophyta</taxon>
        <taxon>Magnoliopsida</taxon>
        <taxon>Liliopsida</taxon>
        <taxon>Asparagales</taxon>
        <taxon>Orchidaceae</taxon>
        <taxon>Apostasioideae</taxon>
        <taxon>Apostasia</taxon>
    </lineage>
</organism>